<reference evidence="7 8" key="1">
    <citation type="submission" date="2015-07" db="EMBL/GenBank/DDBJ databases">
        <title>Genome analysis of myxobacterium Chondromyces crocatus Cm c5 reveals a high potential for natural compound synthesis and the genetic basis for the loss of fruiting body formation.</title>
        <authorList>
            <person name="Zaburannyi N."/>
            <person name="Bunk B."/>
            <person name="Maier J."/>
            <person name="Overmann J."/>
            <person name="Mueller R."/>
        </authorList>
    </citation>
    <scope>NUCLEOTIDE SEQUENCE [LARGE SCALE GENOMIC DNA]</scope>
    <source>
        <strain evidence="7 8">Cm c5</strain>
    </source>
</reference>
<dbReference type="Gene3D" id="3.40.190.290">
    <property type="match status" value="1"/>
</dbReference>
<keyword evidence="3" id="KW-0238">DNA-binding</keyword>
<dbReference type="Proteomes" id="UP000067626">
    <property type="component" value="Chromosome"/>
</dbReference>
<dbReference type="PANTHER" id="PTHR30537:SF35">
    <property type="entry name" value="TRANSCRIPTIONAL REGULATORY PROTEIN"/>
    <property type="match status" value="1"/>
</dbReference>
<dbReference type="InterPro" id="IPR036388">
    <property type="entry name" value="WH-like_DNA-bd_sf"/>
</dbReference>
<dbReference type="Pfam" id="PF00126">
    <property type="entry name" value="HTH_1"/>
    <property type="match status" value="1"/>
</dbReference>
<evidence type="ECO:0000256" key="3">
    <source>
        <dbReference type="ARBA" id="ARBA00023125"/>
    </source>
</evidence>
<sequence length="373" mass="40090">MNDPAETSEMLAFCKAVASESLSRAAAELGVPRATVSRRLARLEERLGVRLLRRTTRSLTLTEAGEAFYRHARIALDAVASAEASVRRVDDVIRGALRVSLPFIDDASFDAMICDFKERHPEVRLHLETTTRIIDLHRDGYDVAIRASGALEPGLVARGLVRFQGLAVASPAYLAAHGTPRTARDLRRHRCLLGFVRGELPQMYWPLRGGGKVQVEGTFSANDVELLCHAAIRGLGIAFLPQSVASEALAAGALVQVLAGVVGNDMQVAVVYPEREFVPPQVRAFVDAVIAWAPSSLMARTPRGSALASRGREAQAAPQRIEPGAPVRRGAAKEAAGTTPAAPVRRGAAKRAASAPEAEDGQLVRRGGRRVRR</sequence>
<organism evidence="7 8">
    <name type="scientific">Chondromyces crocatus</name>
    <dbReference type="NCBI Taxonomy" id="52"/>
    <lineage>
        <taxon>Bacteria</taxon>
        <taxon>Pseudomonadati</taxon>
        <taxon>Myxococcota</taxon>
        <taxon>Polyangia</taxon>
        <taxon>Polyangiales</taxon>
        <taxon>Polyangiaceae</taxon>
        <taxon>Chondromyces</taxon>
    </lineage>
</organism>
<evidence type="ECO:0000313" key="8">
    <source>
        <dbReference type="Proteomes" id="UP000067626"/>
    </source>
</evidence>
<evidence type="ECO:0000256" key="2">
    <source>
        <dbReference type="ARBA" id="ARBA00023015"/>
    </source>
</evidence>
<evidence type="ECO:0000256" key="5">
    <source>
        <dbReference type="SAM" id="MobiDB-lite"/>
    </source>
</evidence>
<dbReference type="SUPFAM" id="SSF46785">
    <property type="entry name" value="Winged helix' DNA-binding domain"/>
    <property type="match status" value="1"/>
</dbReference>
<keyword evidence="8" id="KW-1185">Reference proteome</keyword>
<feature type="region of interest" description="Disordered" evidence="5">
    <location>
        <begin position="303"/>
        <end position="373"/>
    </location>
</feature>
<dbReference type="Pfam" id="PF03466">
    <property type="entry name" value="LysR_substrate"/>
    <property type="match status" value="1"/>
</dbReference>
<keyword evidence="4" id="KW-0804">Transcription</keyword>
<dbReference type="InterPro" id="IPR005119">
    <property type="entry name" value="LysR_subst-bd"/>
</dbReference>
<dbReference type="RefSeq" id="WP_063796300.1">
    <property type="nucleotide sequence ID" value="NZ_CP012159.1"/>
</dbReference>
<keyword evidence="2" id="KW-0805">Transcription regulation</keyword>
<evidence type="ECO:0000256" key="4">
    <source>
        <dbReference type="ARBA" id="ARBA00023163"/>
    </source>
</evidence>
<dbReference type="FunFam" id="1.10.10.10:FF:000001">
    <property type="entry name" value="LysR family transcriptional regulator"/>
    <property type="match status" value="1"/>
</dbReference>
<dbReference type="GO" id="GO:0003700">
    <property type="term" value="F:DNA-binding transcription factor activity"/>
    <property type="evidence" value="ECO:0007669"/>
    <property type="project" value="InterPro"/>
</dbReference>
<dbReference type="GO" id="GO:0043565">
    <property type="term" value="F:sequence-specific DNA binding"/>
    <property type="evidence" value="ECO:0007669"/>
    <property type="project" value="TreeGrafter"/>
</dbReference>
<dbReference type="STRING" id="52.CMC5_036210"/>
<dbReference type="AlphaFoldDB" id="A0A0K1EF45"/>
<dbReference type="SUPFAM" id="SSF53850">
    <property type="entry name" value="Periplasmic binding protein-like II"/>
    <property type="match status" value="1"/>
</dbReference>
<evidence type="ECO:0000259" key="6">
    <source>
        <dbReference type="PROSITE" id="PS50931"/>
    </source>
</evidence>
<dbReference type="PROSITE" id="PS50931">
    <property type="entry name" value="HTH_LYSR"/>
    <property type="match status" value="1"/>
</dbReference>
<dbReference type="InterPro" id="IPR036390">
    <property type="entry name" value="WH_DNA-bd_sf"/>
</dbReference>
<evidence type="ECO:0000313" key="7">
    <source>
        <dbReference type="EMBL" id="AKT39474.1"/>
    </source>
</evidence>
<gene>
    <name evidence="7" type="primary">lysR</name>
    <name evidence="7" type="ORF">CMC5_036210</name>
</gene>
<dbReference type="InterPro" id="IPR000847">
    <property type="entry name" value="LysR_HTH_N"/>
</dbReference>
<evidence type="ECO:0000256" key="1">
    <source>
        <dbReference type="ARBA" id="ARBA00009437"/>
    </source>
</evidence>
<dbReference type="KEGG" id="ccro:CMC5_036210"/>
<comment type="similarity">
    <text evidence="1">Belongs to the LysR transcriptional regulatory family.</text>
</comment>
<dbReference type="OrthoDB" id="5509784at2"/>
<dbReference type="GO" id="GO:0006351">
    <property type="term" value="P:DNA-templated transcription"/>
    <property type="evidence" value="ECO:0007669"/>
    <property type="project" value="TreeGrafter"/>
</dbReference>
<feature type="domain" description="HTH lysR-type" evidence="6">
    <location>
        <begin position="12"/>
        <end position="62"/>
    </location>
</feature>
<feature type="compositionally biased region" description="Low complexity" evidence="5">
    <location>
        <begin position="333"/>
        <end position="356"/>
    </location>
</feature>
<dbReference type="InterPro" id="IPR058163">
    <property type="entry name" value="LysR-type_TF_proteobact-type"/>
</dbReference>
<dbReference type="PANTHER" id="PTHR30537">
    <property type="entry name" value="HTH-TYPE TRANSCRIPTIONAL REGULATOR"/>
    <property type="match status" value="1"/>
</dbReference>
<dbReference type="Gene3D" id="1.10.10.10">
    <property type="entry name" value="Winged helix-like DNA-binding domain superfamily/Winged helix DNA-binding domain"/>
    <property type="match status" value="1"/>
</dbReference>
<proteinExistence type="inferred from homology"/>
<dbReference type="CDD" id="cd08422">
    <property type="entry name" value="PBP2_CrgA_like"/>
    <property type="match status" value="1"/>
</dbReference>
<protein>
    <submittedName>
        <fullName evidence="7">LysR family transcriptional regulator</fullName>
    </submittedName>
</protein>
<accession>A0A0K1EF45</accession>
<name>A0A0K1EF45_CHOCO</name>
<dbReference type="EMBL" id="CP012159">
    <property type="protein sequence ID" value="AKT39474.1"/>
    <property type="molecule type" value="Genomic_DNA"/>
</dbReference>